<keyword evidence="5" id="KW-0418">Kinase</keyword>
<keyword evidence="4" id="KW-0808">Transferase</keyword>
<evidence type="ECO:0000259" key="8">
    <source>
        <dbReference type="PROSITE" id="PS50113"/>
    </source>
</evidence>
<dbReference type="AlphaFoldDB" id="A0A3M9MXB0"/>
<dbReference type="NCBIfam" id="TIGR00229">
    <property type="entry name" value="sensory_box"/>
    <property type="match status" value="2"/>
</dbReference>
<dbReference type="EC" id="2.7.13.3" evidence="2"/>
<evidence type="ECO:0000259" key="7">
    <source>
        <dbReference type="PROSITE" id="PS50112"/>
    </source>
</evidence>
<name>A0A3M9MXB0_9BACT</name>
<feature type="domain" description="PAC" evidence="8">
    <location>
        <begin position="433"/>
        <end position="487"/>
    </location>
</feature>
<dbReference type="PANTHER" id="PTHR43304">
    <property type="entry name" value="PHYTOCHROME-LIKE PROTEIN CPH1"/>
    <property type="match status" value="1"/>
</dbReference>
<dbReference type="SMART" id="SM00086">
    <property type="entry name" value="PAC"/>
    <property type="match status" value="2"/>
</dbReference>
<gene>
    <name evidence="9" type="ORF">EFA69_11750</name>
</gene>
<dbReference type="Gene3D" id="3.30.450.40">
    <property type="match status" value="1"/>
</dbReference>
<sequence length="550" mass="61910">MNRSVDKDLSFSVLEDAQEQVKALQLELAQVREELAQAKAQAVSGDAFPASLSSAKPKGPFGVELELLGKQVLEKNATPGSTLEEIVSLYLAGIEKLHPKMRCVCMRLQERHLYVVAAPNFPENFIEAIDGIEIGQTVGTCGAAADQQEKVICTDIARDPRWQDLRVKALANGFRASWAFPLIGSGGKMLGTLGIYYDEPKAPAPEEEASLESVSALLQLVLENKLAEIELRQSNERYYYATIATNDAIWDFDIEAKKIKWGIGYERLFGYKVQEYGGEFDMWAAQVHPDDLGRVSGSLDKMLQYGTKGGHWREEYRFRKANGEYAWVIDQGYLIRDENQKPVRVVGAIQDITAQKQAEEEVRMLSVVARETINGVMILNPDLTIQWVNDAFTRLMGYTLEEVQGKIPSTFMNGPETDPEMEECMRGRLEKLESTECEIIQYSKSGEKHWIRLQMQPLLDSNGRLERYFAMSTHINRQKEEELKLKLQESVIANAQDAIIISKANPEKPWQLEALFFNKAFTQLTGYEKEEVLGGNMSFIVGPNTSSETP</sequence>
<evidence type="ECO:0000313" key="10">
    <source>
        <dbReference type="Proteomes" id="UP000271010"/>
    </source>
</evidence>
<dbReference type="InterPro" id="IPR000700">
    <property type="entry name" value="PAS-assoc_C"/>
</dbReference>
<dbReference type="Gene3D" id="3.30.450.20">
    <property type="entry name" value="PAS domain"/>
    <property type="match status" value="3"/>
</dbReference>
<evidence type="ECO:0000256" key="3">
    <source>
        <dbReference type="ARBA" id="ARBA00022553"/>
    </source>
</evidence>
<keyword evidence="3" id="KW-0597">Phosphoprotein</keyword>
<dbReference type="SUPFAM" id="SSF55781">
    <property type="entry name" value="GAF domain-like"/>
    <property type="match status" value="1"/>
</dbReference>
<dbReference type="PROSITE" id="PS50113">
    <property type="entry name" value="PAC"/>
    <property type="match status" value="2"/>
</dbReference>
<dbReference type="CDD" id="cd00130">
    <property type="entry name" value="PAS"/>
    <property type="match status" value="2"/>
</dbReference>
<dbReference type="Pfam" id="PF13185">
    <property type="entry name" value="GAF_2"/>
    <property type="match status" value="1"/>
</dbReference>
<evidence type="ECO:0000313" key="9">
    <source>
        <dbReference type="EMBL" id="RNI30166.1"/>
    </source>
</evidence>
<evidence type="ECO:0000256" key="6">
    <source>
        <dbReference type="SAM" id="Coils"/>
    </source>
</evidence>
<dbReference type="Pfam" id="PF08447">
    <property type="entry name" value="PAS_3"/>
    <property type="match status" value="1"/>
</dbReference>
<keyword evidence="10" id="KW-1185">Reference proteome</keyword>
<dbReference type="EMBL" id="RJJE01000009">
    <property type="protein sequence ID" value="RNI30166.1"/>
    <property type="molecule type" value="Genomic_DNA"/>
</dbReference>
<proteinExistence type="predicted"/>
<comment type="catalytic activity">
    <reaction evidence="1">
        <text>ATP + protein L-histidine = ADP + protein N-phospho-L-histidine.</text>
        <dbReference type="EC" id="2.7.13.3"/>
    </reaction>
</comment>
<feature type="domain" description="PAS" evidence="7">
    <location>
        <begin position="479"/>
        <end position="550"/>
    </location>
</feature>
<feature type="domain" description="PAC" evidence="8">
    <location>
        <begin position="312"/>
        <end position="364"/>
    </location>
</feature>
<evidence type="ECO:0000256" key="1">
    <source>
        <dbReference type="ARBA" id="ARBA00000085"/>
    </source>
</evidence>
<feature type="domain" description="PAS" evidence="7">
    <location>
        <begin position="360"/>
        <end position="432"/>
    </location>
</feature>
<protein>
    <recommendedName>
        <fullName evidence="2">histidine kinase</fullName>
        <ecNumber evidence="2">2.7.13.3</ecNumber>
    </recommendedName>
</protein>
<feature type="domain" description="PAS" evidence="7">
    <location>
        <begin position="234"/>
        <end position="306"/>
    </location>
</feature>
<dbReference type="InterPro" id="IPR001610">
    <property type="entry name" value="PAC"/>
</dbReference>
<dbReference type="InterPro" id="IPR029016">
    <property type="entry name" value="GAF-like_dom_sf"/>
</dbReference>
<dbReference type="RefSeq" id="WP_123133244.1">
    <property type="nucleotide sequence ID" value="NZ_RJJE01000009.1"/>
</dbReference>
<dbReference type="Pfam" id="PF13426">
    <property type="entry name" value="PAS_9"/>
    <property type="match status" value="2"/>
</dbReference>
<comment type="caution">
    <text evidence="9">The sequence shown here is derived from an EMBL/GenBank/DDBJ whole genome shotgun (WGS) entry which is preliminary data.</text>
</comment>
<dbReference type="GO" id="GO:0004673">
    <property type="term" value="F:protein histidine kinase activity"/>
    <property type="evidence" value="ECO:0007669"/>
    <property type="project" value="UniProtKB-EC"/>
</dbReference>
<evidence type="ECO:0000256" key="5">
    <source>
        <dbReference type="ARBA" id="ARBA00022777"/>
    </source>
</evidence>
<dbReference type="InterPro" id="IPR013655">
    <property type="entry name" value="PAS_fold_3"/>
</dbReference>
<dbReference type="SUPFAM" id="SSF55785">
    <property type="entry name" value="PYP-like sensor domain (PAS domain)"/>
    <property type="match status" value="3"/>
</dbReference>
<dbReference type="InterPro" id="IPR052162">
    <property type="entry name" value="Sensor_kinase/Photoreceptor"/>
</dbReference>
<dbReference type="SMART" id="SM00065">
    <property type="entry name" value="GAF"/>
    <property type="match status" value="1"/>
</dbReference>
<dbReference type="InterPro" id="IPR003018">
    <property type="entry name" value="GAF"/>
</dbReference>
<dbReference type="PROSITE" id="PS50112">
    <property type="entry name" value="PAS"/>
    <property type="match status" value="3"/>
</dbReference>
<evidence type="ECO:0000256" key="4">
    <source>
        <dbReference type="ARBA" id="ARBA00022679"/>
    </source>
</evidence>
<dbReference type="InterPro" id="IPR000014">
    <property type="entry name" value="PAS"/>
</dbReference>
<evidence type="ECO:0000256" key="2">
    <source>
        <dbReference type="ARBA" id="ARBA00012438"/>
    </source>
</evidence>
<dbReference type="SMART" id="SM00091">
    <property type="entry name" value="PAS"/>
    <property type="match status" value="2"/>
</dbReference>
<dbReference type="OrthoDB" id="5522855at2"/>
<keyword evidence="6" id="KW-0175">Coiled coil</keyword>
<dbReference type="PANTHER" id="PTHR43304:SF1">
    <property type="entry name" value="PAC DOMAIN-CONTAINING PROTEIN"/>
    <property type="match status" value="1"/>
</dbReference>
<dbReference type="InterPro" id="IPR035965">
    <property type="entry name" value="PAS-like_dom_sf"/>
</dbReference>
<organism evidence="9 10">
    <name type="scientific">Rufibacter immobilis</name>
    <dbReference type="NCBI Taxonomy" id="1348778"/>
    <lineage>
        <taxon>Bacteria</taxon>
        <taxon>Pseudomonadati</taxon>
        <taxon>Bacteroidota</taxon>
        <taxon>Cytophagia</taxon>
        <taxon>Cytophagales</taxon>
        <taxon>Hymenobacteraceae</taxon>
        <taxon>Rufibacter</taxon>
    </lineage>
</organism>
<reference evidence="9 10" key="1">
    <citation type="submission" date="2018-11" db="EMBL/GenBank/DDBJ databases">
        <title>Rufibacter latericius sp. nov., isolated from water in Baiyang Lake.</title>
        <authorList>
            <person name="Yang Y."/>
        </authorList>
    </citation>
    <scope>NUCLEOTIDE SEQUENCE [LARGE SCALE GENOMIC DNA]</scope>
    <source>
        <strain evidence="9 10">MCC P1</strain>
    </source>
</reference>
<dbReference type="Proteomes" id="UP000271010">
    <property type="component" value="Unassembled WGS sequence"/>
</dbReference>
<feature type="coiled-coil region" evidence="6">
    <location>
        <begin position="14"/>
        <end position="41"/>
    </location>
</feature>
<accession>A0A3M9MXB0</accession>